<reference evidence="1" key="1">
    <citation type="submission" date="2020-02" db="EMBL/GenBank/DDBJ databases">
        <authorList>
            <person name="Shen X.-R."/>
            <person name="Zhang Y.-X."/>
        </authorList>
    </citation>
    <scope>NUCLEOTIDE SEQUENCE</scope>
    <source>
        <strain evidence="1">SYP-B3998</strain>
    </source>
</reference>
<accession>A0A6G4A4V6</accession>
<name>A0A6G4A4V6_9BACL</name>
<proteinExistence type="predicted"/>
<dbReference type="EMBL" id="JAAIKC010000016">
    <property type="protein sequence ID" value="NEW09360.1"/>
    <property type="molecule type" value="Genomic_DNA"/>
</dbReference>
<evidence type="ECO:0000313" key="1">
    <source>
        <dbReference type="EMBL" id="NEW09360.1"/>
    </source>
</evidence>
<protein>
    <recommendedName>
        <fullName evidence="2">Transposase</fullName>
    </recommendedName>
</protein>
<dbReference type="NCBIfam" id="NF047593">
    <property type="entry name" value="IS66_ISAeme5_TnpA"/>
    <property type="match status" value="1"/>
</dbReference>
<comment type="caution">
    <text evidence="1">The sequence shown here is derived from an EMBL/GenBank/DDBJ whole genome shotgun (WGS) entry which is preliminary data.</text>
</comment>
<organism evidence="1">
    <name type="scientific">Paenibacillus sp. SYP-B3998</name>
    <dbReference type="NCBI Taxonomy" id="2678564"/>
    <lineage>
        <taxon>Bacteria</taxon>
        <taxon>Bacillati</taxon>
        <taxon>Bacillota</taxon>
        <taxon>Bacilli</taxon>
        <taxon>Bacillales</taxon>
        <taxon>Paenibacillaceae</taxon>
        <taxon>Paenibacillus</taxon>
    </lineage>
</organism>
<sequence length="54" mass="6349">MDKQQRLQAWTTRITDFKSSGLTMSTWCDAHNQTIHQLKYWLRKLSYSPSSSVS</sequence>
<dbReference type="AlphaFoldDB" id="A0A6G4A4V6"/>
<dbReference type="RefSeq" id="WP_163953130.1">
    <property type="nucleotide sequence ID" value="NZ_JAAIKC010000016.1"/>
</dbReference>
<gene>
    <name evidence="1" type="ORF">GK047_25790</name>
</gene>
<evidence type="ECO:0008006" key="2">
    <source>
        <dbReference type="Google" id="ProtNLM"/>
    </source>
</evidence>